<proteinExistence type="predicted"/>
<reference evidence="1 2" key="1">
    <citation type="journal article" date="2019" name="Sci. Rep.">
        <title>Orb-weaving spider Araneus ventricosus genome elucidates the spidroin gene catalogue.</title>
        <authorList>
            <person name="Kono N."/>
            <person name="Nakamura H."/>
            <person name="Ohtoshi R."/>
            <person name="Moran D.A.P."/>
            <person name="Shinohara A."/>
            <person name="Yoshida Y."/>
            <person name="Fujiwara M."/>
            <person name="Mori M."/>
            <person name="Tomita M."/>
            <person name="Arakawa K."/>
        </authorList>
    </citation>
    <scope>NUCLEOTIDE SEQUENCE [LARGE SCALE GENOMIC DNA]</scope>
</reference>
<sequence length="207" mass="23010">MATRGQLSFQDKLNIIKGIDDGMKQVDAVKKYLLSQSKIANFLKKRKPVEEAVNSDEINPQRKRLKVATNENIDAAVDSMRINIENKEEPFKAVNVKEACGNIAGSWWEVTKKTIHAEECISSLQKSLTQLAEKSGKMSGINVEEYLIANDDLMVFSGVAEEVILSEITDEMEKDDEENDGIHTDIPASSAISSVPTGILFKPFIHK</sequence>
<evidence type="ECO:0000313" key="1">
    <source>
        <dbReference type="EMBL" id="GBM24476.1"/>
    </source>
</evidence>
<dbReference type="Gene3D" id="1.10.10.60">
    <property type="entry name" value="Homeodomain-like"/>
    <property type="match status" value="1"/>
</dbReference>
<dbReference type="EMBL" id="BGPR01000520">
    <property type="protein sequence ID" value="GBM24476.1"/>
    <property type="molecule type" value="Genomic_DNA"/>
</dbReference>
<name>A0A4Y2E828_ARAVE</name>
<accession>A0A4Y2E828</accession>
<evidence type="ECO:0008006" key="3">
    <source>
        <dbReference type="Google" id="ProtNLM"/>
    </source>
</evidence>
<dbReference type="OrthoDB" id="125347at2759"/>
<gene>
    <name evidence="1" type="ORF">AVEN_253998_1</name>
</gene>
<evidence type="ECO:0000313" key="2">
    <source>
        <dbReference type="Proteomes" id="UP000499080"/>
    </source>
</evidence>
<keyword evidence="2" id="KW-1185">Reference proteome</keyword>
<dbReference type="AlphaFoldDB" id="A0A4Y2E828"/>
<organism evidence="1 2">
    <name type="scientific">Araneus ventricosus</name>
    <name type="common">Orbweaver spider</name>
    <name type="synonym">Epeira ventricosa</name>
    <dbReference type="NCBI Taxonomy" id="182803"/>
    <lineage>
        <taxon>Eukaryota</taxon>
        <taxon>Metazoa</taxon>
        <taxon>Ecdysozoa</taxon>
        <taxon>Arthropoda</taxon>
        <taxon>Chelicerata</taxon>
        <taxon>Arachnida</taxon>
        <taxon>Araneae</taxon>
        <taxon>Araneomorphae</taxon>
        <taxon>Entelegynae</taxon>
        <taxon>Araneoidea</taxon>
        <taxon>Araneidae</taxon>
        <taxon>Araneus</taxon>
    </lineage>
</organism>
<protein>
    <recommendedName>
        <fullName evidence="3">HTH psq-type domain-containing protein</fullName>
    </recommendedName>
</protein>
<dbReference type="Proteomes" id="UP000499080">
    <property type="component" value="Unassembled WGS sequence"/>
</dbReference>
<comment type="caution">
    <text evidence="1">The sequence shown here is derived from an EMBL/GenBank/DDBJ whole genome shotgun (WGS) entry which is preliminary data.</text>
</comment>